<dbReference type="InterPro" id="IPR000064">
    <property type="entry name" value="NLP_P60_dom"/>
</dbReference>
<dbReference type="PANTHER" id="PTHR47053">
    <property type="entry name" value="MUREIN DD-ENDOPEPTIDASE MEPH-RELATED"/>
    <property type="match status" value="1"/>
</dbReference>
<dbReference type="AlphaFoldDB" id="A0AAP2DB38"/>
<dbReference type="RefSeq" id="WP_254090575.1">
    <property type="nucleotide sequence ID" value="NZ_JAHESC010000015.1"/>
</dbReference>
<keyword evidence="7" id="KW-1185">Reference proteome</keyword>
<accession>A0AAP2DB38</accession>
<dbReference type="Gene3D" id="3.90.1720.10">
    <property type="entry name" value="endopeptidase domain like (from Nostoc punctiforme)"/>
    <property type="match status" value="1"/>
</dbReference>
<evidence type="ECO:0000256" key="1">
    <source>
        <dbReference type="ARBA" id="ARBA00007074"/>
    </source>
</evidence>
<keyword evidence="4" id="KW-0788">Thiol protease</keyword>
<keyword evidence="3" id="KW-0378">Hydrolase</keyword>
<dbReference type="InterPro" id="IPR038765">
    <property type="entry name" value="Papain-like_cys_pep_sf"/>
</dbReference>
<feature type="domain" description="NlpC/P60" evidence="5">
    <location>
        <begin position="133"/>
        <end position="261"/>
    </location>
</feature>
<name>A0AAP2DB38_9BACT</name>
<organism evidence="6 7">
    <name type="scientific">Dawidia soli</name>
    <dbReference type="NCBI Taxonomy" id="2782352"/>
    <lineage>
        <taxon>Bacteria</taxon>
        <taxon>Pseudomonadati</taxon>
        <taxon>Bacteroidota</taxon>
        <taxon>Cytophagia</taxon>
        <taxon>Cytophagales</taxon>
        <taxon>Chryseotaleaceae</taxon>
        <taxon>Dawidia</taxon>
    </lineage>
</organism>
<evidence type="ECO:0000256" key="4">
    <source>
        <dbReference type="ARBA" id="ARBA00022807"/>
    </source>
</evidence>
<dbReference type="Gene3D" id="2.30.30.40">
    <property type="entry name" value="SH3 Domains"/>
    <property type="match status" value="1"/>
</dbReference>
<evidence type="ECO:0000313" key="6">
    <source>
        <dbReference type="EMBL" id="MBT1687345.1"/>
    </source>
</evidence>
<dbReference type="Pfam" id="PF00877">
    <property type="entry name" value="NLPC_P60"/>
    <property type="match status" value="1"/>
</dbReference>
<evidence type="ECO:0000313" key="7">
    <source>
        <dbReference type="Proteomes" id="UP001319180"/>
    </source>
</evidence>
<proteinExistence type="inferred from homology"/>
<dbReference type="PROSITE" id="PS51935">
    <property type="entry name" value="NLPC_P60"/>
    <property type="match status" value="1"/>
</dbReference>
<comment type="similarity">
    <text evidence="1">Belongs to the peptidase C40 family.</text>
</comment>
<evidence type="ECO:0000256" key="3">
    <source>
        <dbReference type="ARBA" id="ARBA00022801"/>
    </source>
</evidence>
<dbReference type="EMBL" id="JAHESC010000015">
    <property type="protein sequence ID" value="MBT1687345.1"/>
    <property type="molecule type" value="Genomic_DNA"/>
</dbReference>
<dbReference type="InterPro" id="IPR041382">
    <property type="entry name" value="SH3_16"/>
</dbReference>
<dbReference type="InterPro" id="IPR051202">
    <property type="entry name" value="Peptidase_C40"/>
</dbReference>
<protein>
    <submittedName>
        <fullName evidence="6">C40 family peptidase</fullName>
    </submittedName>
</protein>
<comment type="caution">
    <text evidence="6">The sequence shown here is derived from an EMBL/GenBank/DDBJ whole genome shotgun (WGS) entry which is preliminary data.</text>
</comment>
<dbReference type="Pfam" id="PF18348">
    <property type="entry name" value="SH3_16"/>
    <property type="match status" value="1"/>
</dbReference>
<dbReference type="SUPFAM" id="SSF54001">
    <property type="entry name" value="Cysteine proteinases"/>
    <property type="match status" value="1"/>
</dbReference>
<dbReference type="PANTHER" id="PTHR47053:SF1">
    <property type="entry name" value="MUREIN DD-ENDOPEPTIDASE MEPH-RELATED"/>
    <property type="match status" value="1"/>
</dbReference>
<reference evidence="6 7" key="1">
    <citation type="submission" date="2021-05" db="EMBL/GenBank/DDBJ databases">
        <title>A Polyphasic approach of four new species of the genus Ohtaekwangia: Ohtaekwangia histidinii sp. nov., Ohtaekwangia cretensis sp. nov., Ohtaekwangia indiensis sp. nov., Ohtaekwangia reichenbachii sp. nov. from diverse environment.</title>
        <authorList>
            <person name="Octaviana S."/>
        </authorList>
    </citation>
    <scope>NUCLEOTIDE SEQUENCE [LARGE SCALE GENOMIC DNA]</scope>
    <source>
        <strain evidence="6 7">PWU37</strain>
    </source>
</reference>
<dbReference type="Proteomes" id="UP001319180">
    <property type="component" value="Unassembled WGS sequence"/>
</dbReference>
<gene>
    <name evidence="6" type="ORF">KK078_12310</name>
</gene>
<evidence type="ECO:0000256" key="2">
    <source>
        <dbReference type="ARBA" id="ARBA00022670"/>
    </source>
</evidence>
<evidence type="ECO:0000259" key="5">
    <source>
        <dbReference type="PROSITE" id="PS51935"/>
    </source>
</evidence>
<dbReference type="GO" id="GO:0008234">
    <property type="term" value="F:cysteine-type peptidase activity"/>
    <property type="evidence" value="ECO:0007669"/>
    <property type="project" value="UniProtKB-KW"/>
</dbReference>
<sequence length="263" mass="30084">MEYTDYGVCRLSVIPVRAAAADTSAQITQLLFGEHYEVTEQTRDRAWIRIRIAYDQYEGWLDARQHHSVSREYFDYLNRTEFKITTDLTSSILYHKSPIPILMGSMIPISSSELFKMEEQFAFNGEAKNLGQKREPEFLYRQAAKYLNAPYQAGGKSPFGIDAAGFTQMVFKLCGYTLLRDAWQQANQGKTVKTFHERKPGDLFFFQDAEGRIIHTGIFQGGDKIIHASGRVRIDGVGEAGIEDFDTKQLVYAFSHIRRILPE</sequence>
<keyword evidence="2" id="KW-0645">Protease</keyword>
<dbReference type="GO" id="GO:0006508">
    <property type="term" value="P:proteolysis"/>
    <property type="evidence" value="ECO:0007669"/>
    <property type="project" value="UniProtKB-KW"/>
</dbReference>